<comment type="caution">
    <text evidence="2">The sequence shown here is derived from an EMBL/GenBank/DDBJ whole genome shotgun (WGS) entry which is preliminary data.</text>
</comment>
<feature type="transmembrane region" description="Helical" evidence="1">
    <location>
        <begin position="34"/>
        <end position="51"/>
    </location>
</feature>
<sequence length="52" mass="6222">MRERRNAFRDRVFAVPPTTRRSPSPLFTRRKHRMNVITNLLAGVFHFLGWLV</sequence>
<dbReference type="Proteomes" id="UP000766698">
    <property type="component" value="Unassembled WGS sequence"/>
</dbReference>
<dbReference type="RefSeq" id="WP_182854462.1">
    <property type="nucleotide sequence ID" value="NZ_WMLF01000049.1"/>
</dbReference>
<proteinExistence type="predicted"/>
<evidence type="ECO:0000313" key="2">
    <source>
        <dbReference type="EMBL" id="MBB1243043.1"/>
    </source>
</evidence>
<keyword evidence="1" id="KW-0812">Transmembrane</keyword>
<organism evidence="2 3">
    <name type="scientific">Streptomyces durbertensis</name>
    <dbReference type="NCBI Taxonomy" id="2448886"/>
    <lineage>
        <taxon>Bacteria</taxon>
        <taxon>Bacillati</taxon>
        <taxon>Actinomycetota</taxon>
        <taxon>Actinomycetes</taxon>
        <taxon>Kitasatosporales</taxon>
        <taxon>Streptomycetaceae</taxon>
        <taxon>Streptomyces</taxon>
    </lineage>
</organism>
<protein>
    <submittedName>
        <fullName evidence="2">Uncharacterized protein</fullName>
    </submittedName>
</protein>
<gene>
    <name evidence="2" type="ORF">GL263_05610</name>
</gene>
<accession>A0ABR6ED04</accession>
<name>A0ABR6ED04_9ACTN</name>
<keyword evidence="3" id="KW-1185">Reference proteome</keyword>
<dbReference type="EMBL" id="WMLF01000049">
    <property type="protein sequence ID" value="MBB1243043.1"/>
    <property type="molecule type" value="Genomic_DNA"/>
</dbReference>
<keyword evidence="1" id="KW-0472">Membrane</keyword>
<evidence type="ECO:0000313" key="3">
    <source>
        <dbReference type="Proteomes" id="UP000766698"/>
    </source>
</evidence>
<reference evidence="3" key="1">
    <citation type="journal article" date="2020" name="Syst. Appl. Microbiol.">
        <title>Streptomyces alkaliterrae sp. nov., isolated from an alkaline soil, and emended descriptions of Streptomyces alkaliphilus, Streptomyces calidiresistens and Streptomyces durbertensis.</title>
        <authorList>
            <person name="Swiecimska M."/>
            <person name="Golinska P."/>
            <person name="Nouioui I."/>
            <person name="Wypij M."/>
            <person name="Rai M."/>
            <person name="Sangal V."/>
            <person name="Goodfellow M."/>
        </authorList>
    </citation>
    <scope>NUCLEOTIDE SEQUENCE [LARGE SCALE GENOMIC DNA]</scope>
    <source>
        <strain evidence="3">DSM 104538</strain>
    </source>
</reference>
<evidence type="ECO:0000256" key="1">
    <source>
        <dbReference type="SAM" id="Phobius"/>
    </source>
</evidence>
<keyword evidence="1" id="KW-1133">Transmembrane helix</keyword>